<name>A0ABD0K2H7_9CAEN</name>
<dbReference type="InterPro" id="IPR020043">
    <property type="entry name" value="Deacetylase_Atu3266-like"/>
</dbReference>
<evidence type="ECO:0000313" key="3">
    <source>
        <dbReference type="Proteomes" id="UP001519460"/>
    </source>
</evidence>
<dbReference type="AlphaFoldDB" id="A0ABD0K2H7"/>
<accession>A0ABD0K2H7</accession>
<proteinExistence type="predicted"/>
<dbReference type="EMBL" id="JACVVK020000263">
    <property type="protein sequence ID" value="KAK7481429.1"/>
    <property type="molecule type" value="Genomic_DNA"/>
</dbReference>
<evidence type="ECO:0000259" key="1">
    <source>
        <dbReference type="Pfam" id="PF01979"/>
    </source>
</evidence>
<keyword evidence="3" id="KW-1185">Reference proteome</keyword>
<sequence length="363" mass="39095">MADLLITGGRLIDPASGLDTPCELLIQDGRIAHIVDAGSAGCSTVPGLRKFIEESSTCRLLAFLHIASHGLASAGCAGLRDGGECDSLNQLDVDQCVAAIRDNPDFLVGVKLRLSTSISDNGRNEQEAYRRALSAARASNVPLMVHHGLSSVPTVTCSGVLSCPGDLLAGDIYTHAFHGHDGGIVDKSTGCVLPDVWEAKRRGVLFDIGHGAGSFSWATAEACSREGFWPDIISTDLHTESMDGPAYDLPTVMTKLLHVGMPLRDVIAAVTSKPAAAIRRSDVLGSLQVGREADITILRLEDCDLELEDSFGETRRIQKRIVPVRVFRAGKEFPITDHSPWPNPASKERCLKKVQQYESYIQK</sequence>
<comment type="caution">
    <text evidence="2">The sequence shown here is derived from an EMBL/GenBank/DDBJ whole genome shotgun (WGS) entry which is preliminary data.</text>
</comment>
<evidence type="ECO:0000313" key="2">
    <source>
        <dbReference type="EMBL" id="KAK7481429.1"/>
    </source>
</evidence>
<reference evidence="2 3" key="1">
    <citation type="journal article" date="2023" name="Sci. Data">
        <title>Genome assembly of the Korean intertidal mud-creeper Batillaria attramentaria.</title>
        <authorList>
            <person name="Patra A.K."/>
            <person name="Ho P.T."/>
            <person name="Jun S."/>
            <person name="Lee S.J."/>
            <person name="Kim Y."/>
            <person name="Won Y.J."/>
        </authorList>
    </citation>
    <scope>NUCLEOTIDE SEQUENCE [LARGE SCALE GENOMIC DNA]</scope>
    <source>
        <strain evidence="2">Wonlab-2016</strain>
    </source>
</reference>
<dbReference type="SUPFAM" id="SSF51556">
    <property type="entry name" value="Metallo-dependent hydrolases"/>
    <property type="match status" value="1"/>
</dbReference>
<dbReference type="PANTHER" id="PTHR42717">
    <property type="entry name" value="DIHYDROOROTASE-RELATED"/>
    <property type="match status" value="1"/>
</dbReference>
<dbReference type="InterPro" id="IPR011059">
    <property type="entry name" value="Metal-dep_hydrolase_composite"/>
</dbReference>
<gene>
    <name evidence="2" type="ORF">BaRGS_00027385</name>
</gene>
<dbReference type="Gene3D" id="2.30.40.10">
    <property type="entry name" value="Urease, subunit C, domain 1"/>
    <property type="match status" value="1"/>
</dbReference>
<dbReference type="Gene3D" id="3.20.20.140">
    <property type="entry name" value="Metal-dependent hydrolases"/>
    <property type="match status" value="1"/>
</dbReference>
<dbReference type="InterPro" id="IPR006680">
    <property type="entry name" value="Amidohydro-rel"/>
</dbReference>
<protein>
    <recommendedName>
        <fullName evidence="1">Amidohydrolase-related domain-containing protein</fullName>
    </recommendedName>
</protein>
<dbReference type="SUPFAM" id="SSF51338">
    <property type="entry name" value="Composite domain of metallo-dependent hydrolases"/>
    <property type="match status" value="1"/>
</dbReference>
<organism evidence="2 3">
    <name type="scientific">Batillaria attramentaria</name>
    <dbReference type="NCBI Taxonomy" id="370345"/>
    <lineage>
        <taxon>Eukaryota</taxon>
        <taxon>Metazoa</taxon>
        <taxon>Spiralia</taxon>
        <taxon>Lophotrochozoa</taxon>
        <taxon>Mollusca</taxon>
        <taxon>Gastropoda</taxon>
        <taxon>Caenogastropoda</taxon>
        <taxon>Sorbeoconcha</taxon>
        <taxon>Cerithioidea</taxon>
        <taxon>Batillariidae</taxon>
        <taxon>Batillaria</taxon>
    </lineage>
</organism>
<dbReference type="InterPro" id="IPR032466">
    <property type="entry name" value="Metal_Hydrolase"/>
</dbReference>
<dbReference type="Pfam" id="PF01979">
    <property type="entry name" value="Amidohydro_1"/>
    <property type="match status" value="1"/>
</dbReference>
<dbReference type="PANTHER" id="PTHR42717:SF1">
    <property type="entry name" value="IMIDAZOLONEPROPIONASE AND RELATED AMIDOHYDROLASES"/>
    <property type="match status" value="1"/>
</dbReference>
<dbReference type="Proteomes" id="UP001519460">
    <property type="component" value="Unassembled WGS sequence"/>
</dbReference>
<feature type="domain" description="Amidohydrolase-related" evidence="1">
    <location>
        <begin position="231"/>
        <end position="304"/>
    </location>
</feature>